<dbReference type="EMBL" id="JADPUN010000397">
    <property type="protein sequence ID" value="MBF9134879.1"/>
    <property type="molecule type" value="Genomic_DNA"/>
</dbReference>
<name>A0ABS0H993_9ACTN</name>
<proteinExistence type="predicted"/>
<evidence type="ECO:0000313" key="2">
    <source>
        <dbReference type="Proteomes" id="UP000638560"/>
    </source>
</evidence>
<reference evidence="1 2" key="1">
    <citation type="submission" date="2020-11" db="EMBL/GenBank/DDBJ databases">
        <title>A novel isolate from a Black sea contaminated sediment with potential to produce alkanes: Plantactinospora alkalitolerans sp. nov.</title>
        <authorList>
            <person name="Carro L."/>
            <person name="Veyisoglu A."/>
            <person name="Guven K."/>
            <person name="Schumann P."/>
            <person name="Klenk H.-P."/>
            <person name="Sahin N."/>
        </authorList>
    </citation>
    <scope>NUCLEOTIDE SEQUENCE [LARGE SCALE GENOMIC DNA]</scope>
    <source>
        <strain evidence="1 2">S1510</strain>
    </source>
</reference>
<organism evidence="1 2">
    <name type="scientific">Plantactinospora alkalitolerans</name>
    <dbReference type="NCBI Taxonomy" id="2789879"/>
    <lineage>
        <taxon>Bacteria</taxon>
        <taxon>Bacillati</taxon>
        <taxon>Actinomycetota</taxon>
        <taxon>Actinomycetes</taxon>
        <taxon>Micromonosporales</taxon>
        <taxon>Micromonosporaceae</taxon>
        <taxon>Plantactinospora</taxon>
    </lineage>
</organism>
<keyword evidence="2" id="KW-1185">Reference proteome</keyword>
<sequence>MTDAPDRPVVRQLSLFGVEANDPATADLAGLLAGPGEVVRMGGTARVSIVVDAAWRVHVLVAELARRGLTASWIGRVEEQHGVRTSYTTRLAPLSASWLRGAVKRPPPGFFLNGPRLRLWAAAAGRVEQFGFVLRLGPADEGCWEAVGAALAAIGLPGVLLDPGAGGPGYRITGRRRLARLAELVGDRPPAAPPAQWPGGAA</sequence>
<evidence type="ECO:0000313" key="1">
    <source>
        <dbReference type="EMBL" id="MBF9134879.1"/>
    </source>
</evidence>
<gene>
    <name evidence="1" type="ORF">I0C86_39045</name>
</gene>
<comment type="caution">
    <text evidence="1">The sequence shown here is derived from an EMBL/GenBank/DDBJ whole genome shotgun (WGS) entry which is preliminary data.</text>
</comment>
<dbReference type="Proteomes" id="UP000638560">
    <property type="component" value="Unassembled WGS sequence"/>
</dbReference>
<protein>
    <submittedName>
        <fullName evidence="1">Uncharacterized protein</fullName>
    </submittedName>
</protein>
<accession>A0ABS0H993</accession>